<evidence type="ECO:0000256" key="2">
    <source>
        <dbReference type="SAM" id="MobiDB-lite"/>
    </source>
</evidence>
<dbReference type="PANTHER" id="PTHR35099">
    <property type="entry name" value="OS02G0182700 PROTEIN"/>
    <property type="match status" value="1"/>
</dbReference>
<protein>
    <submittedName>
        <fullName evidence="3">Uncharacterized protein</fullName>
    </submittedName>
</protein>
<accession>A0AAV8U6Z5</accession>
<dbReference type="Proteomes" id="UP001159364">
    <property type="component" value="Linkage Group LG01"/>
</dbReference>
<evidence type="ECO:0000256" key="1">
    <source>
        <dbReference type="SAM" id="Coils"/>
    </source>
</evidence>
<name>A0AAV8U6Z5_9ROSI</name>
<evidence type="ECO:0000313" key="3">
    <source>
        <dbReference type="EMBL" id="KAJ8773949.1"/>
    </source>
</evidence>
<evidence type="ECO:0000313" key="4">
    <source>
        <dbReference type="Proteomes" id="UP001159364"/>
    </source>
</evidence>
<proteinExistence type="predicted"/>
<keyword evidence="4" id="KW-1185">Reference proteome</keyword>
<organism evidence="3 4">
    <name type="scientific">Erythroxylum novogranatense</name>
    <dbReference type="NCBI Taxonomy" id="1862640"/>
    <lineage>
        <taxon>Eukaryota</taxon>
        <taxon>Viridiplantae</taxon>
        <taxon>Streptophyta</taxon>
        <taxon>Embryophyta</taxon>
        <taxon>Tracheophyta</taxon>
        <taxon>Spermatophyta</taxon>
        <taxon>Magnoliopsida</taxon>
        <taxon>eudicotyledons</taxon>
        <taxon>Gunneridae</taxon>
        <taxon>Pentapetalae</taxon>
        <taxon>rosids</taxon>
        <taxon>fabids</taxon>
        <taxon>Malpighiales</taxon>
        <taxon>Erythroxylaceae</taxon>
        <taxon>Erythroxylum</taxon>
    </lineage>
</organism>
<feature type="compositionally biased region" description="Basic and acidic residues" evidence="2">
    <location>
        <begin position="63"/>
        <end position="74"/>
    </location>
</feature>
<dbReference type="EMBL" id="JAIWQS010000001">
    <property type="protein sequence ID" value="KAJ8773949.1"/>
    <property type="molecule type" value="Genomic_DNA"/>
</dbReference>
<feature type="compositionally biased region" description="Polar residues" evidence="2">
    <location>
        <begin position="77"/>
        <end position="92"/>
    </location>
</feature>
<feature type="coiled-coil region" evidence="1">
    <location>
        <begin position="128"/>
        <end position="155"/>
    </location>
</feature>
<gene>
    <name evidence="3" type="ORF">K2173_009380</name>
</gene>
<feature type="region of interest" description="Disordered" evidence="2">
    <location>
        <begin position="51"/>
        <end position="126"/>
    </location>
</feature>
<feature type="compositionally biased region" description="Polar residues" evidence="2">
    <location>
        <begin position="106"/>
        <end position="122"/>
    </location>
</feature>
<dbReference type="AlphaFoldDB" id="A0AAV8U6Z5"/>
<reference evidence="3 4" key="1">
    <citation type="submission" date="2021-09" db="EMBL/GenBank/DDBJ databases">
        <title>Genomic insights and catalytic innovation underlie evolution of tropane alkaloids biosynthesis.</title>
        <authorList>
            <person name="Wang Y.-J."/>
            <person name="Tian T."/>
            <person name="Huang J.-P."/>
            <person name="Huang S.-X."/>
        </authorList>
    </citation>
    <scope>NUCLEOTIDE SEQUENCE [LARGE SCALE GENOMIC DNA]</scope>
    <source>
        <strain evidence="3">KIB-2018</strain>
        <tissue evidence="3">Leaf</tissue>
    </source>
</reference>
<sequence>MMTTTKDEWVRAAMTDDMVVVDLLVRLKKAHGAAKPLVVIPIRWGLRLPRSRPATVSSTRSDVASKRKEGDSFRRCSPTTPLSWSGAGSPSATADGFEETSRHTNRSPSGVRSKVNTNSLAVSSTIKRSRKKKTFAELKEEVSSLLKEKMQLKKELCTMRETFKEQSARNENLKKLKLHLKSSSTLHETICCHTSPDRDTSSFNHIPSILSTRGQPDDHSLLQQSSEKDEAVSIHDAHFLLPDLNMTLCGEDFAMGTSS</sequence>
<keyword evidence="1" id="KW-0175">Coiled coil</keyword>
<dbReference type="PANTHER" id="PTHR35099:SF2">
    <property type="entry name" value="OS02G0182700 PROTEIN"/>
    <property type="match status" value="1"/>
</dbReference>
<dbReference type="CDD" id="cd14686">
    <property type="entry name" value="bZIP"/>
    <property type="match status" value="1"/>
</dbReference>
<comment type="caution">
    <text evidence="3">The sequence shown here is derived from an EMBL/GenBank/DDBJ whole genome shotgun (WGS) entry which is preliminary data.</text>
</comment>